<reference evidence="9 10" key="1">
    <citation type="submission" date="2016-06" db="EMBL/GenBank/DDBJ databases">
        <authorList>
            <person name="Kjaerup R.B."/>
            <person name="Dalgaard T.S."/>
            <person name="Juul-Madsen H.R."/>
        </authorList>
    </citation>
    <scope>NUCLEOTIDE SEQUENCE [LARGE SCALE GENOMIC DNA]</scope>
    <source>
        <strain evidence="9 10">DSM 43913</strain>
    </source>
</reference>
<dbReference type="EMBL" id="LT607733">
    <property type="protein sequence ID" value="SCG19038.1"/>
    <property type="molecule type" value="Genomic_DNA"/>
</dbReference>
<keyword evidence="6 7" id="KW-0472">Membrane</keyword>
<evidence type="ECO:0000256" key="7">
    <source>
        <dbReference type="RuleBase" id="RU363032"/>
    </source>
</evidence>
<dbReference type="CDD" id="cd06261">
    <property type="entry name" value="TM_PBP2"/>
    <property type="match status" value="1"/>
</dbReference>
<feature type="domain" description="ABC transmembrane type-1" evidence="8">
    <location>
        <begin position="97"/>
        <end position="301"/>
    </location>
</feature>
<dbReference type="Proteomes" id="UP000198251">
    <property type="component" value="Chromosome I"/>
</dbReference>
<protein>
    <submittedName>
        <fullName evidence="9">Peptide/nickel transport system permease protein</fullName>
    </submittedName>
</protein>
<feature type="transmembrane region" description="Helical" evidence="7">
    <location>
        <begin position="133"/>
        <end position="158"/>
    </location>
</feature>
<evidence type="ECO:0000313" key="9">
    <source>
        <dbReference type="EMBL" id="SCG19038.1"/>
    </source>
</evidence>
<dbReference type="GO" id="GO:0005886">
    <property type="term" value="C:plasma membrane"/>
    <property type="evidence" value="ECO:0007669"/>
    <property type="project" value="UniProtKB-SubCell"/>
</dbReference>
<keyword evidence="5 7" id="KW-1133">Transmembrane helix</keyword>
<name>A0A1C5GGZ9_MICEH</name>
<evidence type="ECO:0000313" key="10">
    <source>
        <dbReference type="Proteomes" id="UP000198251"/>
    </source>
</evidence>
<evidence type="ECO:0000259" key="8">
    <source>
        <dbReference type="PROSITE" id="PS50928"/>
    </source>
</evidence>
<dbReference type="InterPro" id="IPR045621">
    <property type="entry name" value="BPD_transp_1_N"/>
</dbReference>
<proteinExistence type="inferred from homology"/>
<keyword evidence="2 7" id="KW-0813">Transport</keyword>
<sequence>MAVLRLVALRLAWALPMLFVVSFFCFLLVSLVPGDPARSVLGPLAPQQQVDALHQQMGLDRPLLHQYVSWLGRSVQGDLGVSVITGAEVGPMLNARLAPTLSLIVLATLTAMLLGVGLGVFSGVRGGPLGRMVDVLSVVGLAVPGFWLALMLVSWFAVRWPLFPVTGYVPVTQSPGDWLGSLVLPVAATSLAAVTAVAKQTRDSMLDTLDRDFVRVMQANGLSRRSIVYRHALRTAAVPVVSLLGVISASLLGTTVLIENIFGLPGLGSGAALAAAQHDIPVLQGAVVYFTLIVIVIGLLVDLCQAWLDPRVRHR</sequence>
<keyword evidence="10" id="KW-1185">Reference proteome</keyword>
<gene>
    <name evidence="9" type="ORF">GA0070610_5398</name>
</gene>
<feature type="transmembrane region" description="Helical" evidence="7">
    <location>
        <begin position="286"/>
        <end position="308"/>
    </location>
</feature>
<dbReference type="AlphaFoldDB" id="A0A1C5GGZ9"/>
<comment type="similarity">
    <text evidence="7">Belongs to the binding-protein-dependent transport system permease family.</text>
</comment>
<evidence type="ECO:0000256" key="5">
    <source>
        <dbReference type="ARBA" id="ARBA00022989"/>
    </source>
</evidence>
<comment type="subcellular location">
    <subcellularLocation>
        <location evidence="1 7">Cell membrane</location>
        <topology evidence="1 7">Multi-pass membrane protein</topology>
    </subcellularLocation>
</comment>
<feature type="transmembrane region" description="Helical" evidence="7">
    <location>
        <begin position="232"/>
        <end position="258"/>
    </location>
</feature>
<evidence type="ECO:0000256" key="4">
    <source>
        <dbReference type="ARBA" id="ARBA00022692"/>
    </source>
</evidence>
<dbReference type="GO" id="GO:0071916">
    <property type="term" value="F:dipeptide transmembrane transporter activity"/>
    <property type="evidence" value="ECO:0007669"/>
    <property type="project" value="TreeGrafter"/>
</dbReference>
<dbReference type="Pfam" id="PF00528">
    <property type="entry name" value="BPD_transp_1"/>
    <property type="match status" value="1"/>
</dbReference>
<organism evidence="9 10">
    <name type="scientific">Micromonospora echinofusca</name>
    <dbReference type="NCBI Taxonomy" id="47858"/>
    <lineage>
        <taxon>Bacteria</taxon>
        <taxon>Bacillati</taxon>
        <taxon>Actinomycetota</taxon>
        <taxon>Actinomycetes</taxon>
        <taxon>Micromonosporales</taxon>
        <taxon>Micromonosporaceae</taxon>
        <taxon>Micromonospora</taxon>
    </lineage>
</organism>
<evidence type="ECO:0000256" key="6">
    <source>
        <dbReference type="ARBA" id="ARBA00023136"/>
    </source>
</evidence>
<dbReference type="GeneID" id="95805056"/>
<feature type="transmembrane region" description="Helical" evidence="7">
    <location>
        <begin position="12"/>
        <end position="32"/>
    </location>
</feature>
<evidence type="ECO:0000256" key="2">
    <source>
        <dbReference type="ARBA" id="ARBA00022448"/>
    </source>
</evidence>
<keyword evidence="3" id="KW-1003">Cell membrane</keyword>
<dbReference type="Pfam" id="PF19300">
    <property type="entry name" value="BPD_transp_1_N"/>
    <property type="match status" value="1"/>
</dbReference>
<evidence type="ECO:0000256" key="3">
    <source>
        <dbReference type="ARBA" id="ARBA00022475"/>
    </source>
</evidence>
<feature type="transmembrane region" description="Helical" evidence="7">
    <location>
        <begin position="178"/>
        <end position="198"/>
    </location>
</feature>
<evidence type="ECO:0000256" key="1">
    <source>
        <dbReference type="ARBA" id="ARBA00004651"/>
    </source>
</evidence>
<dbReference type="PROSITE" id="PS50928">
    <property type="entry name" value="ABC_TM1"/>
    <property type="match status" value="1"/>
</dbReference>
<keyword evidence="4 7" id="KW-0812">Transmembrane</keyword>
<dbReference type="Gene3D" id="1.10.3720.10">
    <property type="entry name" value="MetI-like"/>
    <property type="match status" value="1"/>
</dbReference>
<dbReference type="InterPro" id="IPR000515">
    <property type="entry name" value="MetI-like"/>
</dbReference>
<feature type="transmembrane region" description="Helical" evidence="7">
    <location>
        <begin position="101"/>
        <end position="121"/>
    </location>
</feature>
<dbReference type="SUPFAM" id="SSF161098">
    <property type="entry name" value="MetI-like"/>
    <property type="match status" value="1"/>
</dbReference>
<dbReference type="InterPro" id="IPR035906">
    <property type="entry name" value="MetI-like_sf"/>
</dbReference>
<accession>A0A1C5GGZ9</accession>
<dbReference type="PANTHER" id="PTHR43163">
    <property type="entry name" value="DIPEPTIDE TRANSPORT SYSTEM PERMEASE PROTEIN DPPB-RELATED"/>
    <property type="match status" value="1"/>
</dbReference>
<dbReference type="PANTHER" id="PTHR43163:SF6">
    <property type="entry name" value="DIPEPTIDE TRANSPORT SYSTEM PERMEASE PROTEIN DPPB-RELATED"/>
    <property type="match status" value="1"/>
</dbReference>
<dbReference type="RefSeq" id="WP_197697772.1">
    <property type="nucleotide sequence ID" value="NZ_JBEZEO010000004.1"/>
</dbReference>